<dbReference type="PANTHER" id="PTHR23501">
    <property type="entry name" value="MAJOR FACILITATOR SUPERFAMILY"/>
    <property type="match status" value="1"/>
</dbReference>
<reference evidence="5 6" key="1">
    <citation type="submission" date="2017-12" db="EMBL/GenBank/DDBJ databases">
        <title>Comparative genomics of Botrytis spp.</title>
        <authorList>
            <person name="Valero-Jimenez C.A."/>
            <person name="Tapia P."/>
            <person name="Veloso J."/>
            <person name="Silva-Moreno E."/>
            <person name="Staats M."/>
            <person name="Valdes J.H."/>
            <person name="Van Kan J.A.L."/>
        </authorList>
    </citation>
    <scope>NUCLEOTIDE SEQUENCE [LARGE SCALE GENOMIC DNA]</scope>
    <source>
        <strain evidence="5 6">MUCL3349</strain>
    </source>
</reference>
<name>A0A4Z1K7H7_9HELO</name>
<organism evidence="5 6">
    <name type="scientific">Botrytis porri</name>
    <dbReference type="NCBI Taxonomy" id="87229"/>
    <lineage>
        <taxon>Eukaryota</taxon>
        <taxon>Fungi</taxon>
        <taxon>Dikarya</taxon>
        <taxon>Ascomycota</taxon>
        <taxon>Pezizomycotina</taxon>
        <taxon>Leotiomycetes</taxon>
        <taxon>Helotiales</taxon>
        <taxon>Sclerotiniaceae</taxon>
        <taxon>Botrytis</taxon>
    </lineage>
</organism>
<dbReference type="PANTHER" id="PTHR23501:SF195">
    <property type="entry name" value="PEP5"/>
    <property type="match status" value="1"/>
</dbReference>
<dbReference type="SUPFAM" id="SSF103473">
    <property type="entry name" value="MFS general substrate transporter"/>
    <property type="match status" value="1"/>
</dbReference>
<keyword evidence="4" id="KW-0472">Membrane</keyword>
<comment type="subcellular location">
    <subcellularLocation>
        <location evidence="1">Membrane</location>
        <topology evidence="1">Multi-pass membrane protein</topology>
    </subcellularLocation>
</comment>
<keyword evidence="3" id="KW-1133">Transmembrane helix</keyword>
<dbReference type="GO" id="GO:0022857">
    <property type="term" value="F:transmembrane transporter activity"/>
    <property type="evidence" value="ECO:0007669"/>
    <property type="project" value="TreeGrafter"/>
</dbReference>
<evidence type="ECO:0000256" key="1">
    <source>
        <dbReference type="ARBA" id="ARBA00004141"/>
    </source>
</evidence>
<dbReference type="EMBL" id="PQXO01001162">
    <property type="protein sequence ID" value="TGO81406.1"/>
    <property type="molecule type" value="Genomic_DNA"/>
</dbReference>
<dbReference type="AlphaFoldDB" id="A0A4Z1K7H7"/>
<dbReference type="Proteomes" id="UP000297280">
    <property type="component" value="Unassembled WGS sequence"/>
</dbReference>
<dbReference type="InterPro" id="IPR036259">
    <property type="entry name" value="MFS_trans_sf"/>
</dbReference>
<dbReference type="GO" id="GO:0005886">
    <property type="term" value="C:plasma membrane"/>
    <property type="evidence" value="ECO:0007669"/>
    <property type="project" value="TreeGrafter"/>
</dbReference>
<protein>
    <recommendedName>
        <fullName evidence="7">Major facilitator superfamily (MFS) profile domain-containing protein</fullName>
    </recommendedName>
</protein>
<evidence type="ECO:0000313" key="6">
    <source>
        <dbReference type="Proteomes" id="UP000297280"/>
    </source>
</evidence>
<sequence>MWIARGTMALLTLALGIMITFGSTRSWGKIVVFKILLAWGIGANMQTLVICVQALVAPEDIGVATCTLNSIRNLATANSVVLGQVVFQCILKHHKGELLVVAIPEDSVSKLLNGAAIGVSNIASTFTSAQTSV</sequence>
<evidence type="ECO:0000256" key="4">
    <source>
        <dbReference type="ARBA" id="ARBA00023136"/>
    </source>
</evidence>
<evidence type="ECO:0000256" key="2">
    <source>
        <dbReference type="ARBA" id="ARBA00022692"/>
    </source>
</evidence>
<keyword evidence="2" id="KW-0812">Transmembrane</keyword>
<accession>A0A4Z1K7H7</accession>
<proteinExistence type="predicted"/>
<keyword evidence="6" id="KW-1185">Reference proteome</keyword>
<comment type="caution">
    <text evidence="5">The sequence shown here is derived from an EMBL/GenBank/DDBJ whole genome shotgun (WGS) entry which is preliminary data.</text>
</comment>
<evidence type="ECO:0000313" key="5">
    <source>
        <dbReference type="EMBL" id="TGO81406.1"/>
    </source>
</evidence>
<gene>
    <name evidence="5" type="ORF">BPOR_1169g00020</name>
</gene>
<evidence type="ECO:0000256" key="3">
    <source>
        <dbReference type="ARBA" id="ARBA00022989"/>
    </source>
</evidence>
<evidence type="ECO:0008006" key="7">
    <source>
        <dbReference type="Google" id="ProtNLM"/>
    </source>
</evidence>